<feature type="transmembrane region" description="Helical" evidence="3">
    <location>
        <begin position="12"/>
        <end position="31"/>
    </location>
</feature>
<proteinExistence type="predicted"/>
<feature type="domain" description="Methyl-accepting transducer" evidence="4">
    <location>
        <begin position="208"/>
        <end position="458"/>
    </location>
</feature>
<dbReference type="Proteomes" id="UP000481872">
    <property type="component" value="Unassembled WGS sequence"/>
</dbReference>
<keyword evidence="3" id="KW-1133">Transmembrane helix</keyword>
<evidence type="ECO:0000313" key="5">
    <source>
        <dbReference type="EMBL" id="NEU06078.1"/>
    </source>
</evidence>
<feature type="transmembrane region" description="Helical" evidence="3">
    <location>
        <begin position="117"/>
        <end position="136"/>
    </location>
</feature>
<dbReference type="SMART" id="SM00283">
    <property type="entry name" value="MA"/>
    <property type="match status" value="1"/>
</dbReference>
<dbReference type="PROSITE" id="PS50111">
    <property type="entry name" value="CHEMOTAXIS_TRANSDUC_2"/>
    <property type="match status" value="1"/>
</dbReference>
<reference evidence="5 6" key="1">
    <citation type="submission" date="2020-02" db="EMBL/GenBank/DDBJ databases">
        <title>Genome assembly of a novel Clostridium senegalense strain.</title>
        <authorList>
            <person name="Gupta T.B."/>
            <person name="Jauregui R."/>
            <person name="Maclean P."/>
            <person name="Nawarathana A."/>
            <person name="Brightwell G."/>
        </authorList>
    </citation>
    <scope>NUCLEOTIDE SEQUENCE [LARGE SCALE GENOMIC DNA]</scope>
    <source>
        <strain evidence="5 6">AGRFS4</strain>
    </source>
</reference>
<keyword evidence="6" id="KW-1185">Reference proteome</keyword>
<protein>
    <submittedName>
        <fullName evidence="5">Chemotaxis protein</fullName>
    </submittedName>
</protein>
<dbReference type="Gene3D" id="1.10.287.950">
    <property type="entry name" value="Methyl-accepting chemotaxis protein"/>
    <property type="match status" value="1"/>
</dbReference>
<sequence>MGDFKVREVINKCFVFGTLTLSFANSIWLYFMSQHNAISEFLAWIAIAIAAISTVIMFCFYIKDKGNEKVRQLVSIPYAIIYAIGLFGSKSTLSPIPILLLVVICMVYLEEKFLLRILIGASIFNIIWIILNIGNVAIQSKVIFLEVIIFLFFILSYVVTKISNKVRKAGLQEKERTIKLVSEQKEIIEQMKKATELLNTNSNSIENTFNIIEKSSNTIQVAIEEILNGCEVTAVSIEDQNVASNNIKNDIESTVKESIEMGNHFTESKNTFINTFNIVEELGNKSKIIKSKNDNVHNISKDLVSKTNKVISIINIIEDISDKTNLLALNAAIESARAGEYGKGFSVVAEEIRKLAEQSKESSQEISNIIGSLESEVLNVSQSITDVSNIMGEEDTLVKTTTENLEALKTEMITLEGKVIKVNGRINQINDDNLKINDRIENMASISEETLANSQSTKSEVDMLFEEVKNAKKYLEELLVLAEQMTTYI</sequence>
<dbReference type="PANTHER" id="PTHR32089">
    <property type="entry name" value="METHYL-ACCEPTING CHEMOTAXIS PROTEIN MCPB"/>
    <property type="match status" value="1"/>
</dbReference>
<dbReference type="AlphaFoldDB" id="A0A6M0H6V4"/>
<gene>
    <name evidence="5" type="ORF">G3M99_14690</name>
</gene>
<keyword evidence="1 2" id="KW-0807">Transducer</keyword>
<keyword evidence="3" id="KW-0812">Transmembrane</keyword>
<dbReference type="GO" id="GO:0016020">
    <property type="term" value="C:membrane"/>
    <property type="evidence" value="ECO:0007669"/>
    <property type="project" value="InterPro"/>
</dbReference>
<accession>A0A6M0H6V4</accession>
<dbReference type="EMBL" id="JAAGPU010000032">
    <property type="protein sequence ID" value="NEU06078.1"/>
    <property type="molecule type" value="Genomic_DNA"/>
</dbReference>
<dbReference type="GO" id="GO:0007165">
    <property type="term" value="P:signal transduction"/>
    <property type="evidence" value="ECO:0007669"/>
    <property type="project" value="UniProtKB-KW"/>
</dbReference>
<keyword evidence="3" id="KW-0472">Membrane</keyword>
<dbReference type="InterPro" id="IPR004089">
    <property type="entry name" value="MCPsignal_dom"/>
</dbReference>
<dbReference type="PANTHER" id="PTHR32089:SF114">
    <property type="entry name" value="METHYL-ACCEPTING CHEMOTAXIS PROTEIN MCPB"/>
    <property type="match status" value="1"/>
</dbReference>
<evidence type="ECO:0000256" key="3">
    <source>
        <dbReference type="SAM" id="Phobius"/>
    </source>
</evidence>
<organism evidence="5 6">
    <name type="scientific">Clostridium senegalense</name>
    <dbReference type="NCBI Taxonomy" id="1465809"/>
    <lineage>
        <taxon>Bacteria</taxon>
        <taxon>Bacillati</taxon>
        <taxon>Bacillota</taxon>
        <taxon>Clostridia</taxon>
        <taxon>Eubacteriales</taxon>
        <taxon>Clostridiaceae</taxon>
        <taxon>Clostridium</taxon>
    </lineage>
</organism>
<feature type="transmembrane region" description="Helical" evidence="3">
    <location>
        <begin position="43"/>
        <end position="63"/>
    </location>
</feature>
<comment type="caution">
    <text evidence="5">The sequence shown here is derived from an EMBL/GenBank/DDBJ whole genome shotgun (WGS) entry which is preliminary data.</text>
</comment>
<dbReference type="Pfam" id="PF00015">
    <property type="entry name" value="MCPsignal"/>
    <property type="match status" value="1"/>
</dbReference>
<feature type="transmembrane region" description="Helical" evidence="3">
    <location>
        <begin position="142"/>
        <end position="160"/>
    </location>
</feature>
<feature type="transmembrane region" description="Helical" evidence="3">
    <location>
        <begin position="93"/>
        <end position="110"/>
    </location>
</feature>
<dbReference type="SUPFAM" id="SSF58104">
    <property type="entry name" value="Methyl-accepting chemotaxis protein (MCP) signaling domain"/>
    <property type="match status" value="1"/>
</dbReference>
<evidence type="ECO:0000256" key="2">
    <source>
        <dbReference type="PROSITE-ProRule" id="PRU00284"/>
    </source>
</evidence>
<evidence type="ECO:0000256" key="1">
    <source>
        <dbReference type="ARBA" id="ARBA00023224"/>
    </source>
</evidence>
<evidence type="ECO:0000313" key="6">
    <source>
        <dbReference type="Proteomes" id="UP000481872"/>
    </source>
</evidence>
<evidence type="ECO:0000259" key="4">
    <source>
        <dbReference type="PROSITE" id="PS50111"/>
    </source>
</evidence>
<name>A0A6M0H6V4_9CLOT</name>
<dbReference type="RefSeq" id="WP_199870634.1">
    <property type="nucleotide sequence ID" value="NZ_JAAGPU010000032.1"/>
</dbReference>